<sequence length="461" mass="50282">MKIIIAGSGKVGFTLAEQLVRESHDVTIVDLKEAALRRAADMLDIMAVQGNGVSANVLREAGADSADLVVATTNSDEVNMVCSLVAKNLGAKYTIARIRNPEYNSTLAELRKDLKIDMVINPERATALEISRLLRFPSAANIESFCRGRVELMGFRLQEGDFLVGSPLHTLSSGVKRLSLLFCAVEREGRVLIPNGSFVPQVGDKLYLVGQPDSLDKFFRLLGRYAPKIRRVFLVGGGKISSYLMSLLENTGIQVKVVERREDRCRALQLQHPKATVLCGDGTDQELLESENLSACDAFVALTDQDEDNIIISLYARQMGLSKIIAKCNRLNYAGIVHSVGLESVLSPKFITASHMLRLVRGLTNSQGSVMNALYRIADGGAEAMEFTVSPNTRNLGVALKDLRLKPNILIAVLVREQEIIIPEGSTAMQAGDRVIVISKDSGIRDLNDIYRDEGPVGGAQ</sequence>
<dbReference type="InterPro" id="IPR003148">
    <property type="entry name" value="RCK_N"/>
</dbReference>
<dbReference type="Gene3D" id="3.40.50.720">
    <property type="entry name" value="NAD(P)-binding Rossmann-like Domain"/>
    <property type="match status" value="2"/>
</dbReference>
<dbReference type="AlphaFoldDB" id="A0A8J6M145"/>
<dbReference type="NCBIfam" id="NF007032">
    <property type="entry name" value="PRK09496.1-4"/>
    <property type="match status" value="1"/>
</dbReference>
<dbReference type="PROSITE" id="PS51201">
    <property type="entry name" value="RCK_N"/>
    <property type="match status" value="2"/>
</dbReference>
<dbReference type="NCBIfam" id="NF007039">
    <property type="entry name" value="PRK09496.3-2"/>
    <property type="match status" value="1"/>
</dbReference>
<dbReference type="Gene3D" id="3.30.70.1450">
    <property type="entry name" value="Regulator of K+ conductance, C-terminal domain"/>
    <property type="match status" value="2"/>
</dbReference>
<dbReference type="NCBIfam" id="NF007033">
    <property type="entry name" value="PRK09496.1-5"/>
    <property type="match status" value="1"/>
</dbReference>
<dbReference type="SUPFAM" id="SSF116726">
    <property type="entry name" value="TrkA C-terminal domain-like"/>
    <property type="match status" value="2"/>
</dbReference>
<evidence type="ECO:0000256" key="2">
    <source>
        <dbReference type="ARBA" id="ARBA00022448"/>
    </source>
</evidence>
<feature type="domain" description="RCK C-terminal" evidence="8">
    <location>
        <begin position="372"/>
        <end position="453"/>
    </location>
</feature>
<feature type="domain" description="RCK C-terminal" evidence="8">
    <location>
        <begin position="140"/>
        <end position="224"/>
    </location>
</feature>
<organism evidence="9 10">
    <name type="scientific">Flintibacter faecis</name>
    <dbReference type="NCBI Taxonomy" id="2763047"/>
    <lineage>
        <taxon>Bacteria</taxon>
        <taxon>Bacillati</taxon>
        <taxon>Bacillota</taxon>
        <taxon>Clostridia</taxon>
        <taxon>Eubacteriales</taxon>
        <taxon>Flintibacter</taxon>
    </lineage>
</organism>
<name>A0A8J6M145_9FIRM</name>
<dbReference type="EMBL" id="JACOPN010000001">
    <property type="protein sequence ID" value="MBC5715889.1"/>
    <property type="molecule type" value="Genomic_DNA"/>
</dbReference>
<keyword evidence="6" id="KW-0406">Ion transport</keyword>
<evidence type="ECO:0000256" key="5">
    <source>
        <dbReference type="ARBA" id="ARBA00023027"/>
    </source>
</evidence>
<dbReference type="Proteomes" id="UP000602260">
    <property type="component" value="Unassembled WGS sequence"/>
</dbReference>
<dbReference type="RefSeq" id="WP_186877412.1">
    <property type="nucleotide sequence ID" value="NZ_JACOPN010000001.1"/>
</dbReference>
<proteinExistence type="predicted"/>
<keyword evidence="3" id="KW-0633">Potassium transport</keyword>
<dbReference type="InterPro" id="IPR006037">
    <property type="entry name" value="RCK_C"/>
</dbReference>
<dbReference type="InterPro" id="IPR036291">
    <property type="entry name" value="NAD(P)-bd_dom_sf"/>
</dbReference>
<reference evidence="9" key="1">
    <citation type="submission" date="2020-08" db="EMBL/GenBank/DDBJ databases">
        <title>Genome public.</title>
        <authorList>
            <person name="Liu C."/>
            <person name="Sun Q."/>
        </authorList>
    </citation>
    <scope>NUCLEOTIDE SEQUENCE</scope>
    <source>
        <strain evidence="9">BX5</strain>
    </source>
</reference>
<evidence type="ECO:0000313" key="9">
    <source>
        <dbReference type="EMBL" id="MBC5715889.1"/>
    </source>
</evidence>
<dbReference type="GO" id="GO:0015079">
    <property type="term" value="F:potassium ion transmembrane transporter activity"/>
    <property type="evidence" value="ECO:0007669"/>
    <property type="project" value="InterPro"/>
</dbReference>
<evidence type="ECO:0000256" key="3">
    <source>
        <dbReference type="ARBA" id="ARBA00022538"/>
    </source>
</evidence>
<dbReference type="GO" id="GO:0005886">
    <property type="term" value="C:plasma membrane"/>
    <property type="evidence" value="ECO:0007669"/>
    <property type="project" value="InterPro"/>
</dbReference>
<feature type="domain" description="RCK N-terminal" evidence="7">
    <location>
        <begin position="229"/>
        <end position="346"/>
    </location>
</feature>
<feature type="domain" description="RCK N-terminal" evidence="7">
    <location>
        <begin position="1"/>
        <end position="120"/>
    </location>
</feature>
<dbReference type="Pfam" id="PF02080">
    <property type="entry name" value="TrkA_C"/>
    <property type="match status" value="2"/>
</dbReference>
<dbReference type="PROSITE" id="PS51202">
    <property type="entry name" value="RCK_C"/>
    <property type="match status" value="2"/>
</dbReference>
<accession>A0A8J6M145</accession>
<dbReference type="PANTHER" id="PTHR43833">
    <property type="entry name" value="POTASSIUM CHANNEL PROTEIN 2-RELATED-RELATED"/>
    <property type="match status" value="1"/>
</dbReference>
<dbReference type="PANTHER" id="PTHR43833:SF5">
    <property type="entry name" value="TRK SYSTEM POTASSIUM UPTAKE PROTEIN TRKA"/>
    <property type="match status" value="1"/>
</dbReference>
<protein>
    <recommendedName>
        <fullName evidence="1">Trk system potassium uptake protein TrkA</fullName>
    </recommendedName>
</protein>
<evidence type="ECO:0000259" key="7">
    <source>
        <dbReference type="PROSITE" id="PS51201"/>
    </source>
</evidence>
<evidence type="ECO:0000259" key="8">
    <source>
        <dbReference type="PROSITE" id="PS51202"/>
    </source>
</evidence>
<dbReference type="PRINTS" id="PR00335">
    <property type="entry name" value="KUPTAKETRKA"/>
</dbReference>
<keyword evidence="2" id="KW-0813">Transport</keyword>
<dbReference type="InterPro" id="IPR036721">
    <property type="entry name" value="RCK_C_sf"/>
</dbReference>
<dbReference type="InterPro" id="IPR050721">
    <property type="entry name" value="Trk_Ktr_HKT_K-transport"/>
</dbReference>
<gene>
    <name evidence="9" type="primary">trkA</name>
    <name evidence="9" type="ORF">H8S55_00840</name>
</gene>
<dbReference type="InterPro" id="IPR006036">
    <property type="entry name" value="K_uptake_TrkA"/>
</dbReference>
<dbReference type="NCBIfam" id="NF007041">
    <property type="entry name" value="PRK09496.3-4"/>
    <property type="match status" value="1"/>
</dbReference>
<keyword evidence="5" id="KW-0520">NAD</keyword>
<dbReference type="NCBIfam" id="NF007031">
    <property type="entry name" value="PRK09496.1-2"/>
    <property type="match status" value="1"/>
</dbReference>
<keyword evidence="10" id="KW-1185">Reference proteome</keyword>
<dbReference type="Pfam" id="PF02254">
    <property type="entry name" value="TrkA_N"/>
    <property type="match status" value="2"/>
</dbReference>
<evidence type="ECO:0000256" key="6">
    <source>
        <dbReference type="ARBA" id="ARBA00023065"/>
    </source>
</evidence>
<dbReference type="SUPFAM" id="SSF51735">
    <property type="entry name" value="NAD(P)-binding Rossmann-fold domains"/>
    <property type="match status" value="2"/>
</dbReference>
<evidence type="ECO:0000313" key="10">
    <source>
        <dbReference type="Proteomes" id="UP000602260"/>
    </source>
</evidence>
<comment type="caution">
    <text evidence="9">The sequence shown here is derived from an EMBL/GenBank/DDBJ whole genome shotgun (WGS) entry which is preliminary data.</text>
</comment>
<evidence type="ECO:0000256" key="1">
    <source>
        <dbReference type="ARBA" id="ARBA00017378"/>
    </source>
</evidence>
<keyword evidence="4" id="KW-0630">Potassium</keyword>
<evidence type="ECO:0000256" key="4">
    <source>
        <dbReference type="ARBA" id="ARBA00022958"/>
    </source>
</evidence>